<name>A0ABS7YLP2_9VIBR</name>
<feature type="transmembrane region" description="Helical" evidence="9">
    <location>
        <begin position="173"/>
        <end position="194"/>
    </location>
</feature>
<sequence length="342" mass="36712">MSVVAGIGWHLVGAASAAAFYAPYKKVQGWSWELMWSIGGLFSWIIMPWLVTMLLVPDLSAFYSNIPISTFAMLMFCGAMWGIGNITYGLTMRYLGLSMGIGIAIGLNLAVGTLLPPLIRGQLGALVHSHGGSLTMLGIAIALVGIAIVTYAGNEKEKVIGERAQEFNLRKGVMLAIICGIFSAGFAFGLDAAGPIKAQSEALGINYLYVAMPAYGFIMGGGALVNFLFCGYNIFTNREISVRHDLSLSKSLMTRNLLFTAMGGIMWYLQFFFYGWGEASVPERLGYINWMLHMSGYVLFGGVIGLIMAEWKGVGTRPVRILIAGLLVIIGAANVVGLGMAA</sequence>
<feature type="transmembrane region" description="Helical" evidence="9">
    <location>
        <begin position="131"/>
        <end position="152"/>
    </location>
</feature>
<feature type="transmembrane region" description="Helical" evidence="9">
    <location>
        <begin position="321"/>
        <end position="341"/>
    </location>
</feature>
<dbReference type="PROSITE" id="PS50890">
    <property type="entry name" value="PUA"/>
    <property type="match status" value="1"/>
</dbReference>
<dbReference type="InterPro" id="IPR004673">
    <property type="entry name" value="L-rhamnose-proton_sym_RhaT"/>
</dbReference>
<feature type="transmembrane region" description="Helical" evidence="9">
    <location>
        <begin position="95"/>
        <end position="119"/>
    </location>
</feature>
<evidence type="ECO:0000256" key="7">
    <source>
        <dbReference type="ARBA" id="ARBA00022989"/>
    </source>
</evidence>
<organism evidence="10 11">
    <name type="scientific">Vibrio tritonius</name>
    <dbReference type="NCBI Taxonomy" id="1435069"/>
    <lineage>
        <taxon>Bacteria</taxon>
        <taxon>Pseudomonadati</taxon>
        <taxon>Pseudomonadota</taxon>
        <taxon>Gammaproteobacteria</taxon>
        <taxon>Vibrionales</taxon>
        <taxon>Vibrionaceae</taxon>
        <taxon>Vibrio</taxon>
    </lineage>
</organism>
<protein>
    <submittedName>
        <fullName evidence="10">L-rhamnose/proton symporter RhaT</fullName>
    </submittedName>
</protein>
<gene>
    <name evidence="10" type="ORF">LDJ79_04595</name>
</gene>
<dbReference type="RefSeq" id="WP_225249756.1">
    <property type="nucleotide sequence ID" value="NZ_JAIWIU010000025.1"/>
</dbReference>
<evidence type="ECO:0000313" key="10">
    <source>
        <dbReference type="EMBL" id="MCA2015379.1"/>
    </source>
</evidence>
<evidence type="ECO:0000313" key="11">
    <source>
        <dbReference type="Proteomes" id="UP001199044"/>
    </source>
</evidence>
<evidence type="ECO:0000256" key="4">
    <source>
        <dbReference type="ARBA" id="ARBA00022597"/>
    </source>
</evidence>
<keyword evidence="5 9" id="KW-0812">Transmembrane</keyword>
<evidence type="ECO:0000256" key="1">
    <source>
        <dbReference type="ARBA" id="ARBA00022448"/>
    </source>
</evidence>
<feature type="transmembrane region" description="Helical" evidence="9">
    <location>
        <begin position="36"/>
        <end position="56"/>
    </location>
</feature>
<keyword evidence="3" id="KW-0997">Cell inner membrane</keyword>
<keyword evidence="7 9" id="KW-1133">Transmembrane helix</keyword>
<evidence type="ECO:0000256" key="3">
    <source>
        <dbReference type="ARBA" id="ARBA00022519"/>
    </source>
</evidence>
<feature type="transmembrane region" description="Helical" evidence="9">
    <location>
        <begin position="288"/>
        <end position="309"/>
    </location>
</feature>
<evidence type="ECO:0000256" key="5">
    <source>
        <dbReference type="ARBA" id="ARBA00022692"/>
    </source>
</evidence>
<dbReference type="EMBL" id="JAIWIU010000025">
    <property type="protein sequence ID" value="MCA2015379.1"/>
    <property type="molecule type" value="Genomic_DNA"/>
</dbReference>
<accession>A0ABS7YLP2</accession>
<feature type="transmembrane region" description="Helical" evidence="9">
    <location>
        <begin position="256"/>
        <end position="276"/>
    </location>
</feature>
<evidence type="ECO:0000256" key="6">
    <source>
        <dbReference type="ARBA" id="ARBA00022847"/>
    </source>
</evidence>
<reference evidence="11" key="1">
    <citation type="submission" date="2023-07" db="EMBL/GenBank/DDBJ databases">
        <title>Molecular identification of indigenous halophilic bacteria isolated from red sea cost, biodegradation of synthetic dyes and assessment of degraded metabolite toxicity.</title>
        <authorList>
            <person name="Chaieb K."/>
            <person name="Altayb H.N."/>
        </authorList>
    </citation>
    <scope>NUCLEOTIDE SEQUENCE [LARGE SCALE GENOMIC DNA]</scope>
    <source>
        <strain evidence="11">K20</strain>
    </source>
</reference>
<feature type="transmembrane region" description="Helical" evidence="9">
    <location>
        <begin position="6"/>
        <end position="24"/>
    </location>
</feature>
<feature type="transmembrane region" description="Helical" evidence="9">
    <location>
        <begin position="214"/>
        <end position="235"/>
    </location>
</feature>
<evidence type="ECO:0000256" key="9">
    <source>
        <dbReference type="SAM" id="Phobius"/>
    </source>
</evidence>
<keyword evidence="6" id="KW-0769">Symport</keyword>
<dbReference type="Proteomes" id="UP001199044">
    <property type="component" value="Unassembled WGS sequence"/>
</dbReference>
<feature type="transmembrane region" description="Helical" evidence="9">
    <location>
        <begin position="62"/>
        <end position="83"/>
    </location>
</feature>
<keyword evidence="1" id="KW-0813">Transport</keyword>
<keyword evidence="4" id="KW-0762">Sugar transport</keyword>
<comment type="caution">
    <text evidence="10">The sequence shown here is derived from an EMBL/GenBank/DDBJ whole genome shotgun (WGS) entry which is preliminary data.</text>
</comment>
<dbReference type="Pfam" id="PF06379">
    <property type="entry name" value="RhaT"/>
    <property type="match status" value="1"/>
</dbReference>
<keyword evidence="2" id="KW-1003">Cell membrane</keyword>
<keyword evidence="11" id="KW-1185">Reference proteome</keyword>
<evidence type="ECO:0000256" key="2">
    <source>
        <dbReference type="ARBA" id="ARBA00022475"/>
    </source>
</evidence>
<proteinExistence type="predicted"/>
<evidence type="ECO:0000256" key="8">
    <source>
        <dbReference type="ARBA" id="ARBA00023136"/>
    </source>
</evidence>
<keyword evidence="8 9" id="KW-0472">Membrane</keyword>